<dbReference type="Proteomes" id="UP001515480">
    <property type="component" value="Unassembled WGS sequence"/>
</dbReference>
<dbReference type="Pfam" id="PF00211">
    <property type="entry name" value="Guanylate_cyc"/>
    <property type="match status" value="1"/>
</dbReference>
<feature type="compositionally biased region" description="Low complexity" evidence="3">
    <location>
        <begin position="961"/>
        <end position="979"/>
    </location>
</feature>
<feature type="region of interest" description="Disordered" evidence="3">
    <location>
        <begin position="1039"/>
        <end position="1084"/>
    </location>
</feature>
<dbReference type="GO" id="GO:0009190">
    <property type="term" value="P:cyclic nucleotide biosynthetic process"/>
    <property type="evidence" value="ECO:0007669"/>
    <property type="project" value="InterPro"/>
</dbReference>
<feature type="compositionally biased region" description="Basic and acidic residues" evidence="3">
    <location>
        <begin position="29"/>
        <end position="39"/>
    </location>
</feature>
<dbReference type="PANTHER" id="PTHR16305:SF28">
    <property type="entry name" value="GUANYLATE CYCLASE DOMAIN-CONTAINING PROTEIN"/>
    <property type="match status" value="1"/>
</dbReference>
<dbReference type="InterPro" id="IPR011990">
    <property type="entry name" value="TPR-like_helical_dom_sf"/>
</dbReference>
<keyword evidence="6" id="KW-1185">Reference proteome</keyword>
<feature type="compositionally biased region" description="Polar residues" evidence="3">
    <location>
        <begin position="877"/>
        <end position="893"/>
    </location>
</feature>
<name>A0AB34IFW4_PRYPA</name>
<feature type="compositionally biased region" description="Low complexity" evidence="3">
    <location>
        <begin position="774"/>
        <end position="788"/>
    </location>
</feature>
<dbReference type="InterPro" id="IPR029787">
    <property type="entry name" value="Nucleotide_cyclase"/>
</dbReference>
<evidence type="ECO:0000259" key="4">
    <source>
        <dbReference type="PROSITE" id="PS50125"/>
    </source>
</evidence>
<evidence type="ECO:0000256" key="1">
    <source>
        <dbReference type="ARBA" id="ARBA00022741"/>
    </source>
</evidence>
<dbReference type="Gene3D" id="1.25.40.10">
    <property type="entry name" value="Tetratricopeptide repeat domain"/>
    <property type="match status" value="1"/>
</dbReference>
<evidence type="ECO:0000313" key="5">
    <source>
        <dbReference type="EMBL" id="KAL1498930.1"/>
    </source>
</evidence>
<dbReference type="PANTHER" id="PTHR16305">
    <property type="entry name" value="TESTICULAR SOLUBLE ADENYLYL CYCLASE"/>
    <property type="match status" value="1"/>
</dbReference>
<keyword evidence="2" id="KW-0067">ATP-binding</keyword>
<dbReference type="GO" id="GO:0005737">
    <property type="term" value="C:cytoplasm"/>
    <property type="evidence" value="ECO:0007669"/>
    <property type="project" value="TreeGrafter"/>
</dbReference>
<proteinExistence type="predicted"/>
<dbReference type="InterPro" id="IPR001054">
    <property type="entry name" value="A/G_cyclase"/>
</dbReference>
<feature type="compositionally biased region" description="Basic and acidic residues" evidence="3">
    <location>
        <begin position="807"/>
        <end position="818"/>
    </location>
</feature>
<dbReference type="SUPFAM" id="SSF55073">
    <property type="entry name" value="Nucleotide cyclase"/>
    <property type="match status" value="2"/>
</dbReference>
<dbReference type="EMBL" id="JBGBPQ010000026">
    <property type="protein sequence ID" value="KAL1498930.1"/>
    <property type="molecule type" value="Genomic_DNA"/>
</dbReference>
<dbReference type="GO" id="GO:0035556">
    <property type="term" value="P:intracellular signal transduction"/>
    <property type="evidence" value="ECO:0007669"/>
    <property type="project" value="InterPro"/>
</dbReference>
<feature type="region of interest" description="Disordered" evidence="3">
    <location>
        <begin position="875"/>
        <end position="921"/>
    </location>
</feature>
<feature type="domain" description="Guanylate cyclase" evidence="4">
    <location>
        <begin position="80"/>
        <end position="242"/>
    </location>
</feature>
<reference evidence="5 6" key="1">
    <citation type="journal article" date="2024" name="Science">
        <title>Giant polyketide synthase enzymes in the biosynthesis of giant marine polyether toxins.</title>
        <authorList>
            <person name="Fallon T.R."/>
            <person name="Shende V.V."/>
            <person name="Wierzbicki I.H."/>
            <person name="Pendleton A.L."/>
            <person name="Watervoot N.F."/>
            <person name="Auber R.P."/>
            <person name="Gonzalez D.J."/>
            <person name="Wisecaver J.H."/>
            <person name="Moore B.S."/>
        </authorList>
    </citation>
    <scope>NUCLEOTIDE SEQUENCE [LARGE SCALE GENOMIC DNA]</scope>
    <source>
        <strain evidence="5 6">12B1</strain>
    </source>
</reference>
<evidence type="ECO:0000256" key="3">
    <source>
        <dbReference type="SAM" id="MobiDB-lite"/>
    </source>
</evidence>
<feature type="domain" description="Guanylate cyclase" evidence="4">
    <location>
        <begin position="433"/>
        <end position="525"/>
    </location>
</feature>
<sequence length="2167" mass="237398">MLPQPTRDNSAPARGGAAQVRFSTEPVEEEPRRSTSDRAAEASVKALRIYASYSPDQIMRRFTRNPEPLLRPETTRFQAAIGFVDISGFTALAEKLNKEYKRKGAELLNQYINKYFELLISRIVAHGGDVIKFAGDAMQVVWRTRADAEPVGQLLEGEVSPPDALDALEEAGRLPGLVLSACSCCLDLLVNLNEYSPVEGVVLKLHMGIGAGALDEFYVGGHRGKWEYFVAGEPIEQMSDATEEATHGQLVLSAYAYEQLCLDLDIEQRLEGQKLPSGLYRLERLKEGPSGAKRPSSEAPGAVAPRPLKRSSTSRELESTRNTVRMQSPVLSRADSPLTSPIMQLQAPNPELERVLRSFVPAFLEERIQGGQQGAWAAEHRKLVSVFMKILGLGLKPCEIAELQRAHEAVHAVQKSIARFDGTITRLICDDKGTRFLIAFGLPGHANEDDESRAILSSLEVVASLSQIPAYFDVLNPPPSPEASEHLGCAIGITTGRVFCGQAGSDERREYTLAGAKVNLAARLMQAAAKMDDASVILTDKDTRVAAGDASCYFIELPPIKVKGKEELVPIFQPCGLQTRMVRQYSSDRSEHSSGHLSRRSMFPSGSLPGLSRRRGAGFKTLGREREKLMCKEALECLNMGKSSFILFIGEAGMGKTHLSEWLRLVHLQTTHGTLALPDADGDSAFRGGDSDGTALSSRDLPVAAIMEAPLDEADGGAGKDASGDEQEESTEGEAAGAVPLTCDAPPRPSLGSRSSETTEDQDEAVKTRMEIVAASKSRASMRRSLLSCDPQARPSHDSSETEEQEEVAKSRVSHGSEGENAASLYAGDRHSEQMCFFMNVAKPIEVTTPFYLWRSVFERLFTTEALYKLAKRAREGSSSIGASRNPPQSPINSGKAEEAAKGSPQPLGATGQKRQPTCGDMQPKLSALVANSATGSARDSFASVFSDFDAEPPTGAPEDAAALSPSKQSSAKSASVRSSTDEALKREAAAANYTAKGRRRASAGDSAPSRNSSAGPARKSFGHMSVNAVSMTRSIEEQLDATRQSKVRRNSADTTEEVVKAPVHSREAKTRKQERASRAGERMASQAGVSLAAAIARWLISPHSSTCGPRQRWRDAYSTIQAYRLPSYELCGRHSIRPQADAVLFDDDFVTQLGPLLSPVLPIHIEDNDTTRHMRDEPRMEATLKLMVAVLTAKLGHSRVVLVFDDAHWMDSSSWALLRAVMKDVKPMLVVLTLRPLSEPTDDYEAVVKLAQDKSKSAAGGLVELPGLSKAEMHDLLRHHLNVDEIPDSLLHLIAERSDGNPFWAMEFIKSMQEGNTLSTKNGKCELKVKADELEFPSSVEALVTSRMDRLPTSLQLMMKMASVMGNEFTIGMLIFLAQKLELELAAKNMQRDLFDTLSSNLRRLGQADMVKAESGSSARHAYSFKHKYLQDVAYSLLPEELKEKLHEAAAQFYEGRQTLASQGSGMSPSDRSGSDDYVRDERLGKLCHHWSKAGDSPAAVEKAVNYLKIAGDKALDNFSRDEARQLFSQALDIATNLAKKHADQLQQNRRLAGSREEMMRRNSKPGVVERIAAQCGPLQRRMGQCYFSKGEMQLTRVELQRALVSLGAESYEIESLSKSVVARKYSYQQYLYKVTKPKAYSKEKVKDPSGALERRIEQAIAYELLARVSMTEHERVHAGYCAMRALNIGLSLPTLHPVVARSYATLCLVESAKASGNTMVRIYKRRAMQACDALGELGQLTYTLQAAGVHYAGNARWKDAVESLSRAAEYSAQLRDKRQWEECISHQAHLEYYRGDFVKSKDFYEQAMASAEERDDKQIINRCRAGIAGVLLAQGDTPAALAILETTNSYGQLALCYLRQGKNDEALMRVMKVKDRFKGVRTKYYVLKAFASTSEVILKLLEDSQNVERRSRFGMSGRANSGSVHGGDPALGPDGFQDLQAAAVVSRSNGMRSSLSVLKKPVSRLSSLLRSSSKLPNLSGDLSSAPQVNAHSLNEIAVEWIEKLEQFGNIYPVAKPRALLLRGRYLFLQQRGLALSKLSGNSGLRMLRLCLQTAKSLQMPYEEGLARLELAKHATSKLEAVHQTEMALKFFTEVGAGFDAARCQEFLSTIKMGTITHSGRSFTSVRRLFPGKRNLSHIRAEASSSQSANASISLSDIVTEASAQS</sequence>
<feature type="region of interest" description="Disordered" evidence="3">
    <location>
        <begin position="1"/>
        <end position="39"/>
    </location>
</feature>
<protein>
    <recommendedName>
        <fullName evidence="4">Guanylate cyclase domain-containing protein</fullName>
    </recommendedName>
</protein>
<evidence type="ECO:0000313" key="6">
    <source>
        <dbReference type="Proteomes" id="UP001515480"/>
    </source>
</evidence>
<comment type="caution">
    <text evidence="5">The sequence shown here is derived from an EMBL/GenBank/DDBJ whole genome shotgun (WGS) entry which is preliminary data.</text>
</comment>
<gene>
    <name evidence="5" type="ORF">AB1Y20_013451</name>
</gene>
<dbReference type="InterPro" id="IPR027417">
    <property type="entry name" value="P-loop_NTPase"/>
</dbReference>
<feature type="compositionally biased region" description="Basic and acidic residues" evidence="3">
    <location>
        <begin position="980"/>
        <end position="989"/>
    </location>
</feature>
<dbReference type="SUPFAM" id="SSF48452">
    <property type="entry name" value="TPR-like"/>
    <property type="match status" value="1"/>
</dbReference>
<dbReference type="CDD" id="cd07302">
    <property type="entry name" value="CHD"/>
    <property type="match status" value="2"/>
</dbReference>
<dbReference type="SUPFAM" id="SSF52540">
    <property type="entry name" value="P-loop containing nucleoside triphosphate hydrolases"/>
    <property type="match status" value="1"/>
</dbReference>
<feature type="region of interest" description="Disordered" evidence="3">
    <location>
        <begin position="586"/>
        <end position="608"/>
    </location>
</feature>
<accession>A0AB34IFW4</accession>
<keyword evidence="1" id="KW-0547">Nucleotide-binding</keyword>
<evidence type="ECO:0000256" key="2">
    <source>
        <dbReference type="ARBA" id="ARBA00022840"/>
    </source>
</evidence>
<dbReference type="PROSITE" id="PS50125">
    <property type="entry name" value="GUANYLATE_CYCLASE_2"/>
    <property type="match status" value="2"/>
</dbReference>
<dbReference type="Gene3D" id="3.30.70.1230">
    <property type="entry name" value="Nucleotide cyclase"/>
    <property type="match status" value="2"/>
</dbReference>
<feature type="region of interest" description="Disordered" evidence="3">
    <location>
        <begin position="286"/>
        <end position="337"/>
    </location>
</feature>
<dbReference type="GO" id="GO:0004016">
    <property type="term" value="F:adenylate cyclase activity"/>
    <property type="evidence" value="ECO:0007669"/>
    <property type="project" value="TreeGrafter"/>
</dbReference>
<feature type="region of interest" description="Disordered" evidence="3">
    <location>
        <begin position="947"/>
        <end position="1024"/>
    </location>
</feature>
<feature type="region of interest" description="Disordered" evidence="3">
    <location>
        <begin position="677"/>
        <end position="820"/>
    </location>
</feature>
<organism evidence="5 6">
    <name type="scientific">Prymnesium parvum</name>
    <name type="common">Toxic golden alga</name>
    <dbReference type="NCBI Taxonomy" id="97485"/>
    <lineage>
        <taxon>Eukaryota</taxon>
        <taxon>Haptista</taxon>
        <taxon>Haptophyta</taxon>
        <taxon>Prymnesiophyceae</taxon>
        <taxon>Prymnesiales</taxon>
        <taxon>Prymnesiaceae</taxon>
        <taxon>Prymnesium</taxon>
    </lineage>
</organism>
<feature type="compositionally biased region" description="Basic and acidic residues" evidence="3">
    <location>
        <begin position="1065"/>
        <end position="1082"/>
    </location>
</feature>
<dbReference type="GO" id="GO:0005524">
    <property type="term" value="F:ATP binding"/>
    <property type="evidence" value="ECO:0007669"/>
    <property type="project" value="UniProtKB-KW"/>
</dbReference>